<protein>
    <submittedName>
        <fullName evidence="1">Uncharacterized protein</fullName>
    </submittedName>
</protein>
<dbReference type="AlphaFoldDB" id="A0AAV3BK51"/>
<organism evidence="1 2">
    <name type="scientific">Yersinia pestis biovar Orientalis str. IP275</name>
    <dbReference type="NCBI Taxonomy" id="373665"/>
    <lineage>
        <taxon>Bacteria</taxon>
        <taxon>Pseudomonadati</taxon>
        <taxon>Pseudomonadota</taxon>
        <taxon>Gammaproteobacteria</taxon>
        <taxon>Enterobacterales</taxon>
        <taxon>Yersiniaceae</taxon>
        <taxon>Yersinia</taxon>
    </lineage>
</organism>
<sequence>MAYCFSRWLSPHFTFLNKRQIKQTNMKINSPSKNTRHNEIN</sequence>
<gene>
    <name evidence="1" type="ORF">YPIP275_2046</name>
</gene>
<name>A0AAV3BK51_YERPE</name>
<reference evidence="1 2" key="2">
    <citation type="submission" date="2010-03" db="EMBL/GenBank/DDBJ databases">
        <authorList>
            <person name="Payne S.H."/>
            <person name="Sutton G.G."/>
        </authorList>
    </citation>
    <scope>NUCLEOTIDE SEQUENCE [LARGE SCALE GENOMIC DNA]</scope>
    <source>
        <strain evidence="1 2">IP275</strain>
    </source>
</reference>
<comment type="caution">
    <text evidence="1">The sequence shown here is derived from an EMBL/GenBank/DDBJ whole genome shotgun (WGS) entry which is preliminary data.</text>
</comment>
<accession>A0AAV3BK51</accession>
<dbReference type="Proteomes" id="UP000004430">
    <property type="component" value="Unassembled WGS sequence"/>
</dbReference>
<dbReference type="EMBL" id="AAOS02000006">
    <property type="protein sequence ID" value="EDR33550.1"/>
    <property type="molecule type" value="Genomic_DNA"/>
</dbReference>
<evidence type="ECO:0000313" key="1">
    <source>
        <dbReference type="EMBL" id="EDR33550.1"/>
    </source>
</evidence>
<reference evidence="1 2" key="1">
    <citation type="submission" date="2008-01" db="EMBL/GenBank/DDBJ databases">
        <title>Yersinia pestis Strain IP275 project at JCVI/TIGR.</title>
        <authorList>
            <person name="Ravel J."/>
            <person name="Eppinger M."/>
            <person name="Fricke W.F."/>
            <person name="Rosovitz M."/>
            <person name="Lindler L.E."/>
            <person name="Bearden S."/>
            <person name="Shriefer M."/>
        </authorList>
    </citation>
    <scope>NUCLEOTIDE SEQUENCE [LARGE SCALE GENOMIC DNA]</scope>
    <source>
        <strain evidence="1 2">IP275</strain>
    </source>
</reference>
<proteinExistence type="predicted"/>
<evidence type="ECO:0000313" key="2">
    <source>
        <dbReference type="Proteomes" id="UP000004430"/>
    </source>
</evidence>